<dbReference type="AlphaFoldDB" id="A0A6G7GJA7"/>
<organism evidence="1 2">
    <name type="scientific">Kuenenia stuttgartiensis</name>
    <dbReference type="NCBI Taxonomy" id="174633"/>
    <lineage>
        <taxon>Bacteria</taxon>
        <taxon>Pseudomonadati</taxon>
        <taxon>Planctomycetota</taxon>
        <taxon>Candidatus Brocadiia</taxon>
        <taxon>Candidatus Brocadiales</taxon>
        <taxon>Candidatus Brocadiaceae</taxon>
        <taxon>Candidatus Kuenenia</taxon>
    </lineage>
</organism>
<gene>
    <name evidence="1" type="ORF">KsCSTR_02570</name>
</gene>
<proteinExistence type="predicted"/>
<evidence type="ECO:0000313" key="2">
    <source>
        <dbReference type="Proteomes" id="UP000501926"/>
    </source>
</evidence>
<protein>
    <submittedName>
        <fullName evidence="1">Uncharacterized protein</fullName>
    </submittedName>
</protein>
<evidence type="ECO:0000313" key="1">
    <source>
        <dbReference type="EMBL" id="QII09636.1"/>
    </source>
</evidence>
<reference evidence="1 2" key="1">
    <citation type="submission" date="2020-02" db="EMBL/GenBank/DDBJ databases">
        <title>Newly sequenced genome of strain CSTR1 showed variability in Candidatus Kuenenia stuttgartiensis genomes.</title>
        <authorList>
            <person name="Ding C."/>
            <person name="Adrian L."/>
        </authorList>
    </citation>
    <scope>NUCLEOTIDE SEQUENCE [LARGE SCALE GENOMIC DNA]</scope>
    <source>
        <strain evidence="1 2">CSTR1</strain>
    </source>
</reference>
<name>A0A6G7GJA7_KUEST</name>
<accession>A0A6G7GJA7</accession>
<dbReference type="EMBL" id="CP049055">
    <property type="protein sequence ID" value="QII09636.1"/>
    <property type="molecule type" value="Genomic_DNA"/>
</dbReference>
<sequence length="47" mass="5593">MLGFKDFWYVSYSRLRVISVMKRMNKSASYIYETKSLTARSISNHIL</sequence>
<dbReference type="Proteomes" id="UP000501926">
    <property type="component" value="Chromosome"/>
</dbReference>